<keyword evidence="4 13" id="KW-0050">Antiport</keyword>
<name>A0A6M4MH15_9ALTE</name>
<evidence type="ECO:0000313" key="16">
    <source>
        <dbReference type="Proteomes" id="UP000219285"/>
    </source>
</evidence>
<dbReference type="NCBIfam" id="NF007093">
    <property type="entry name" value="PRK09547.1"/>
    <property type="match status" value="1"/>
</dbReference>
<evidence type="ECO:0000256" key="10">
    <source>
        <dbReference type="ARBA" id="ARBA00023065"/>
    </source>
</evidence>
<sequence length="526" mass="57722">MQTSMTVATYRNFLGHAPDWYKTTIIGFLIANPLLFMVDPYLSGWILVIEFIFTLAMALKCYPLQPGGLLLIEAMFIGMTSPEHMMHEIEVNLEVLLLLVFMVAGIYFMKDLLMYLFTKLVLKVKNKILLSLSFIMASAFLSAFLDALTVVAVIISVGLGFYTIYHKVASGKEFHHDHDHTMDDGVIELGRDDLDSFRAFLRNLMMHSAVGTALGGVMTMVGEPQNLIIADKAGWDFGEFFIRMAPVSIPVFVFGLLTTMVLEKMRWFGYGAKLPEPVRTILTNYNNHMDQERSSRDNAKLAVQAIIGVWLVVGLAGHFASVGLIGLSVIVLATSMSGVIEEHALGKAFEEALPFTALLCVFFGVVAVIIDQGLFQPVIQWVLSFEGETQMVMFYLANGVLSMVSDNVFVGSVYITEVMSALNNGQITRDQFDMLAVAINTGTNLPSVATPNGQAAFLFMLTSAIAPLLRLSYGRMVIMALPYTLVLTLVGLAATYFGLADATQALYDMHLIEHHSASAAAGAEGH</sequence>
<dbReference type="AlphaFoldDB" id="A0A6M4MH15"/>
<evidence type="ECO:0000256" key="12">
    <source>
        <dbReference type="ARBA" id="ARBA00023201"/>
    </source>
</evidence>
<proteinExistence type="inferred from homology"/>
<dbReference type="KEGG" id="apel:CA267_016345"/>
<keyword evidence="16" id="KW-1185">Reference proteome</keyword>
<feature type="transmembrane region" description="Helical" evidence="13">
    <location>
        <begin position="480"/>
        <end position="499"/>
    </location>
</feature>
<keyword evidence="6" id="KW-0997">Cell inner membrane</keyword>
<evidence type="ECO:0000256" key="11">
    <source>
        <dbReference type="ARBA" id="ARBA00023136"/>
    </source>
</evidence>
<dbReference type="HAMAP" id="MF_01599">
    <property type="entry name" value="NhaB"/>
    <property type="match status" value="1"/>
</dbReference>
<keyword evidence="7 13" id="KW-0812">Transmembrane</keyword>
<feature type="transmembrane region" description="Helical" evidence="13">
    <location>
        <begin position="455"/>
        <end position="473"/>
    </location>
</feature>
<keyword evidence="5 13" id="KW-1003">Cell membrane</keyword>
<evidence type="ECO:0000256" key="5">
    <source>
        <dbReference type="ARBA" id="ARBA00022475"/>
    </source>
</evidence>
<feature type="transmembrane region" description="Helical" evidence="13">
    <location>
        <begin position="91"/>
        <end position="109"/>
    </location>
</feature>
<keyword evidence="8 13" id="KW-1133">Transmembrane helix</keyword>
<feature type="transmembrane region" description="Helical" evidence="13">
    <location>
        <begin position="129"/>
        <end position="162"/>
    </location>
</feature>
<gene>
    <name evidence="13 15" type="primary">nhaB</name>
    <name evidence="15" type="ORF">CA267_016345</name>
</gene>
<reference evidence="15 16" key="2">
    <citation type="submission" date="2020-04" db="EMBL/GenBank/DDBJ databases">
        <title>Complete genome sequence of Alteromonas pelagimontana 5.12T.</title>
        <authorList>
            <person name="Sinha R.K."/>
            <person name="Krishnan K.P."/>
            <person name="Kurian J.P."/>
        </authorList>
    </citation>
    <scope>NUCLEOTIDE SEQUENCE [LARGE SCALE GENOMIC DNA]</scope>
    <source>
        <strain evidence="15 16">5.12</strain>
    </source>
</reference>
<accession>A0A6M4MH15</accession>
<evidence type="ECO:0000256" key="13">
    <source>
        <dbReference type="HAMAP-Rule" id="MF_01599"/>
    </source>
</evidence>
<evidence type="ECO:0000256" key="2">
    <source>
        <dbReference type="ARBA" id="ARBA00006036"/>
    </source>
</evidence>
<comment type="catalytic activity">
    <reaction evidence="13">
        <text>2 Na(+)(in) + 3 H(+)(out) = 2 Na(+)(out) + 3 H(+)(in)</text>
        <dbReference type="Rhea" id="RHEA:29247"/>
        <dbReference type="ChEBI" id="CHEBI:15378"/>
        <dbReference type="ChEBI" id="CHEBI:29101"/>
    </reaction>
</comment>
<feature type="transmembrane region" description="Helical" evidence="13">
    <location>
        <begin position="392"/>
        <end position="415"/>
    </location>
</feature>
<keyword evidence="10 13" id="KW-0406">Ion transport</keyword>
<evidence type="ECO:0000256" key="3">
    <source>
        <dbReference type="ARBA" id="ARBA00022448"/>
    </source>
</evidence>
<evidence type="ECO:0000256" key="7">
    <source>
        <dbReference type="ARBA" id="ARBA00022692"/>
    </source>
</evidence>
<keyword evidence="11 13" id="KW-0472">Membrane</keyword>
<dbReference type="OrthoDB" id="5288732at2"/>
<keyword evidence="3 13" id="KW-0813">Transport</keyword>
<feature type="transmembrane region" description="Helical" evidence="13">
    <location>
        <begin position="20"/>
        <end position="38"/>
    </location>
</feature>
<evidence type="ECO:0000256" key="1">
    <source>
        <dbReference type="ARBA" id="ARBA00004651"/>
    </source>
</evidence>
<dbReference type="GO" id="GO:0015385">
    <property type="term" value="F:sodium:proton antiporter activity"/>
    <property type="evidence" value="ECO:0007669"/>
    <property type="project" value="UniProtKB-UniRule"/>
</dbReference>
<evidence type="ECO:0000256" key="14">
    <source>
        <dbReference type="NCBIfam" id="TIGR00774"/>
    </source>
</evidence>
<feature type="transmembrane region" description="Helical" evidence="13">
    <location>
        <begin position="301"/>
        <end position="332"/>
    </location>
</feature>
<evidence type="ECO:0000256" key="9">
    <source>
        <dbReference type="ARBA" id="ARBA00023053"/>
    </source>
</evidence>
<organism evidence="15 16">
    <name type="scientific">Alteromonas pelagimontana</name>
    <dbReference type="NCBI Taxonomy" id="1858656"/>
    <lineage>
        <taxon>Bacteria</taxon>
        <taxon>Pseudomonadati</taxon>
        <taxon>Pseudomonadota</taxon>
        <taxon>Gammaproteobacteria</taxon>
        <taxon>Alteromonadales</taxon>
        <taxon>Alteromonadaceae</taxon>
        <taxon>Alteromonas/Salinimonas group</taxon>
        <taxon>Alteromonas</taxon>
    </lineage>
</organism>
<feature type="transmembrane region" description="Helical" evidence="13">
    <location>
        <begin position="241"/>
        <end position="262"/>
    </location>
</feature>
<dbReference type="PANTHER" id="PTHR43302:SF1">
    <property type="entry name" value="NA(+)_H(+) ANTIPORTER NHAB"/>
    <property type="match status" value="1"/>
</dbReference>
<dbReference type="GO" id="GO:0005886">
    <property type="term" value="C:plasma membrane"/>
    <property type="evidence" value="ECO:0007669"/>
    <property type="project" value="UniProtKB-SubCell"/>
</dbReference>
<feature type="transmembrane region" description="Helical" evidence="13">
    <location>
        <begin position="352"/>
        <end position="371"/>
    </location>
</feature>
<dbReference type="Proteomes" id="UP000219285">
    <property type="component" value="Chromosome"/>
</dbReference>
<evidence type="ECO:0000256" key="8">
    <source>
        <dbReference type="ARBA" id="ARBA00022989"/>
    </source>
</evidence>
<keyword evidence="12 13" id="KW-0739">Sodium transport</keyword>
<dbReference type="Pfam" id="PF06450">
    <property type="entry name" value="NhaB"/>
    <property type="match status" value="1"/>
</dbReference>
<dbReference type="RefSeq" id="WP_075609800.1">
    <property type="nucleotide sequence ID" value="NZ_CP052766.1"/>
</dbReference>
<feature type="transmembrane region" description="Helical" evidence="13">
    <location>
        <begin position="204"/>
        <end position="221"/>
    </location>
</feature>
<reference evidence="16" key="1">
    <citation type="submission" date="2014-12" db="EMBL/GenBank/DDBJ databases">
        <title>Complete genome sequence of a multi-drug resistant Klebsiella pneumoniae.</title>
        <authorList>
            <person name="Hua X."/>
            <person name="Chen Q."/>
            <person name="Li X."/>
            <person name="Feng Y."/>
            <person name="Ruan Z."/>
            <person name="Yu Y."/>
        </authorList>
    </citation>
    <scope>NUCLEOTIDE SEQUENCE [LARGE SCALE GENOMIC DNA]</scope>
    <source>
        <strain evidence="16">5.12</strain>
    </source>
</reference>
<comment type="similarity">
    <text evidence="2 13">Belongs to the NhaB Na(+)/H(+) (TC 2.A.34) antiporter family.</text>
</comment>
<comment type="function">
    <text evidence="13">Na(+)/H(+) antiporter that extrudes sodium in exchange for external protons.</text>
</comment>
<evidence type="ECO:0000313" key="15">
    <source>
        <dbReference type="EMBL" id="QJR82208.1"/>
    </source>
</evidence>
<dbReference type="InterPro" id="IPR004671">
    <property type="entry name" value="Na+/H+_antiporter_NhaB"/>
</dbReference>
<protein>
    <recommendedName>
        <fullName evidence="13 14">Na(+)/H(+) antiporter NhaB</fullName>
    </recommendedName>
    <alternativeName>
        <fullName evidence="13">Sodium/proton antiporter NhaB</fullName>
    </alternativeName>
</protein>
<keyword evidence="9 13" id="KW-0915">Sodium</keyword>
<comment type="subcellular location">
    <subcellularLocation>
        <location evidence="1 13">Cell membrane</location>
        <topology evidence="1 13">Multi-pass membrane protein</topology>
    </subcellularLocation>
</comment>
<dbReference type="EMBL" id="CP052766">
    <property type="protein sequence ID" value="QJR82208.1"/>
    <property type="molecule type" value="Genomic_DNA"/>
</dbReference>
<dbReference type="NCBIfam" id="TIGR00774">
    <property type="entry name" value="NhaB"/>
    <property type="match status" value="1"/>
</dbReference>
<evidence type="ECO:0000256" key="4">
    <source>
        <dbReference type="ARBA" id="ARBA00022449"/>
    </source>
</evidence>
<dbReference type="PANTHER" id="PTHR43302">
    <property type="entry name" value="TRANSPORTER ARSB-RELATED"/>
    <property type="match status" value="1"/>
</dbReference>
<evidence type="ECO:0000256" key="6">
    <source>
        <dbReference type="ARBA" id="ARBA00022519"/>
    </source>
</evidence>